<proteinExistence type="predicted"/>
<dbReference type="STRING" id="246404.A0A507ETT4"/>
<dbReference type="GO" id="GO:0016787">
    <property type="term" value="F:hydrolase activity"/>
    <property type="evidence" value="ECO:0007669"/>
    <property type="project" value="UniProtKB-KW"/>
</dbReference>
<dbReference type="InterPro" id="IPR032755">
    <property type="entry name" value="TSNAXIP1_N"/>
</dbReference>
<dbReference type="InterPro" id="IPR001680">
    <property type="entry name" value="WD40_rpt"/>
</dbReference>
<dbReference type="GO" id="GO:0004386">
    <property type="term" value="F:helicase activity"/>
    <property type="evidence" value="ECO:0007669"/>
    <property type="project" value="UniProtKB-KW"/>
</dbReference>
<keyword evidence="8" id="KW-0347">Helicase</keyword>
<evidence type="ECO:0000256" key="8">
    <source>
        <dbReference type="ARBA" id="ARBA00022806"/>
    </source>
</evidence>
<dbReference type="Pfam" id="PF23377">
    <property type="entry name" value="Beta-prop_IFT122_2nd"/>
    <property type="match status" value="1"/>
</dbReference>
<dbReference type="Pfam" id="PF00176">
    <property type="entry name" value="SNF2-rel_dom"/>
    <property type="match status" value="1"/>
</dbReference>
<evidence type="ECO:0000259" key="17">
    <source>
        <dbReference type="PROSITE" id="PS51194"/>
    </source>
</evidence>
<dbReference type="GO" id="GO:0005524">
    <property type="term" value="F:ATP binding"/>
    <property type="evidence" value="ECO:0007669"/>
    <property type="project" value="UniProtKB-KW"/>
</dbReference>
<dbReference type="PANTHER" id="PTHR12764">
    <property type="entry name" value="WD REPEAT DOMAIN-RELATED"/>
    <property type="match status" value="1"/>
</dbReference>
<feature type="compositionally biased region" description="Polar residues" evidence="15">
    <location>
        <begin position="88"/>
        <end position="97"/>
    </location>
</feature>
<dbReference type="GO" id="GO:0030991">
    <property type="term" value="C:intraciliary transport particle A"/>
    <property type="evidence" value="ECO:0007669"/>
    <property type="project" value="TreeGrafter"/>
</dbReference>
<evidence type="ECO:0000256" key="11">
    <source>
        <dbReference type="ARBA" id="ARBA00023069"/>
    </source>
</evidence>
<dbReference type="InterPro" id="IPR039857">
    <property type="entry name" value="Ift122/121"/>
</dbReference>
<dbReference type="SMART" id="SM00490">
    <property type="entry name" value="HELICc"/>
    <property type="match status" value="1"/>
</dbReference>
<dbReference type="InterPro" id="IPR038718">
    <property type="entry name" value="SNF2-like_sf"/>
</dbReference>
<dbReference type="InterPro" id="IPR014001">
    <property type="entry name" value="Helicase_ATP-bd"/>
</dbReference>
<dbReference type="InterPro" id="IPR056838">
    <property type="entry name" value="Zn_ribbon_IFT122"/>
</dbReference>
<evidence type="ECO:0000256" key="1">
    <source>
        <dbReference type="ARBA" id="ARBA00004138"/>
    </source>
</evidence>
<evidence type="ECO:0000313" key="18">
    <source>
        <dbReference type="EMBL" id="TPX66777.1"/>
    </source>
</evidence>
<evidence type="ECO:0000256" key="15">
    <source>
        <dbReference type="SAM" id="MobiDB-lite"/>
    </source>
</evidence>
<keyword evidence="5" id="KW-0677">Repeat</keyword>
<keyword evidence="7" id="KW-0378">Hydrolase</keyword>
<keyword evidence="19" id="KW-1185">Reference proteome</keyword>
<dbReference type="Gene3D" id="3.40.50.10810">
    <property type="entry name" value="Tandem AAA-ATPase domain"/>
    <property type="match status" value="1"/>
</dbReference>
<dbReference type="InterPro" id="IPR056153">
    <property type="entry name" value="Beta-prop_IFT122_1st"/>
</dbReference>
<evidence type="ECO:0000256" key="4">
    <source>
        <dbReference type="ARBA" id="ARBA00022574"/>
    </source>
</evidence>
<reference evidence="18 19" key="1">
    <citation type="journal article" date="2019" name="Sci. Rep.">
        <title>Comparative genomics of chytrid fungi reveal insights into the obligate biotrophic and pathogenic lifestyle of Synchytrium endobioticum.</title>
        <authorList>
            <person name="van de Vossenberg B.T.L.H."/>
            <person name="Warris S."/>
            <person name="Nguyen H.D.T."/>
            <person name="van Gent-Pelzer M.P.E."/>
            <person name="Joly D.L."/>
            <person name="van de Geest H.C."/>
            <person name="Bonants P.J.M."/>
            <person name="Smith D.S."/>
            <person name="Levesque C.A."/>
            <person name="van der Lee T.A.J."/>
        </authorList>
    </citation>
    <scope>NUCLEOTIDE SEQUENCE [LARGE SCALE GENOMIC DNA]</scope>
    <source>
        <strain evidence="18 19">CBS 675.73</strain>
    </source>
</reference>
<comment type="caution">
    <text evidence="18">The sequence shown here is derived from an EMBL/GenBank/DDBJ whole genome shotgun (WGS) entry which is preliminary data.</text>
</comment>
<dbReference type="SMART" id="SM00487">
    <property type="entry name" value="DEXDc"/>
    <property type="match status" value="1"/>
</dbReference>
<dbReference type="GO" id="GO:0061512">
    <property type="term" value="P:protein localization to cilium"/>
    <property type="evidence" value="ECO:0007669"/>
    <property type="project" value="TreeGrafter"/>
</dbReference>
<keyword evidence="4 13" id="KW-0853">WD repeat</keyword>
<dbReference type="Gene3D" id="2.130.10.10">
    <property type="entry name" value="YVTN repeat-like/Quinoprotein amine dehydrogenase"/>
    <property type="match status" value="2"/>
</dbReference>
<evidence type="ECO:0000256" key="5">
    <source>
        <dbReference type="ARBA" id="ARBA00022737"/>
    </source>
</evidence>
<dbReference type="FunFam" id="3.40.50.300:FF:000332">
    <property type="entry name" value="DNA repair and recombination protein RAD54-like"/>
    <property type="match status" value="1"/>
</dbReference>
<dbReference type="EMBL" id="QEAP01000426">
    <property type="protein sequence ID" value="TPX66777.1"/>
    <property type="molecule type" value="Genomic_DNA"/>
</dbReference>
<feature type="region of interest" description="Disordered" evidence="15">
    <location>
        <begin position="1"/>
        <end position="97"/>
    </location>
</feature>
<dbReference type="InterPro" id="IPR001650">
    <property type="entry name" value="Helicase_C-like"/>
</dbReference>
<protein>
    <recommendedName>
        <fullName evidence="2">Intraflagellar transport protein 122 homolog</fullName>
    </recommendedName>
</protein>
<evidence type="ECO:0000256" key="3">
    <source>
        <dbReference type="ARBA" id="ARBA00022553"/>
    </source>
</evidence>
<evidence type="ECO:0000256" key="7">
    <source>
        <dbReference type="ARBA" id="ARBA00022801"/>
    </source>
</evidence>
<dbReference type="PROSITE" id="PS51194">
    <property type="entry name" value="HELICASE_CTER"/>
    <property type="match status" value="1"/>
</dbReference>
<dbReference type="InterPro" id="IPR036322">
    <property type="entry name" value="WD40_repeat_dom_sf"/>
</dbReference>
<dbReference type="Pfam" id="PF00271">
    <property type="entry name" value="Helicase_C"/>
    <property type="match status" value="1"/>
</dbReference>
<dbReference type="GO" id="GO:0097730">
    <property type="term" value="C:non-motile cilium"/>
    <property type="evidence" value="ECO:0007669"/>
    <property type="project" value="TreeGrafter"/>
</dbReference>
<feature type="compositionally biased region" description="Low complexity" evidence="15">
    <location>
        <begin position="39"/>
        <end position="75"/>
    </location>
</feature>
<keyword evidence="9" id="KW-0067">ATP-binding</keyword>
<sequence>MDSDDSDFENGHSDQDKDSDFDADTSRKQSPPKKRKTITIKLKLNQTKNTSSTATATATTPAPAPAPASNSLSAPKPQLLRTPLGPSRIQTSLSHSKTMPRLITSQSSTLFNKYKPPTMKGTSTPFVGSGFKNGSILGVRAKISRAVGPVHGPEDEGALILYTPYIMTQTELFEATKSTALGKPAPVQKVHVVVDPILAKVLRKHQVEGVQFLYDCLTGVKKEGAFGCIMADEMGLGKTLQCITILWTLLRQSPEPGKPTIEKAIIVCPSSLVKNWSNEIKKWLGVNRINPLACDNKGGREQSSKELENFVAAKGRAISHQVLIISYESLRSYSELLKKTEIGLLMCDEGHRLKNSSSQTYIALNELNAKRRVILSGTPVQNDLTEYYSLLSFAIPNILGTEQEFRKNFENPIQKGRDSMASVAEQTKGDEKLHELMAIAKEFIIRRTAELLTKFLPIKYEHVVFCKLSQLQLDLYKSYAADSKKLLNGETPLQAITLLKKVCNHPALGYDALSRNGINFPANFDPKACQTAFSGKMQLLHNMLGRIKAIGDKIVLISNYTQTLDLFDVMCRQNQWGVLRLDGTMTIQKRQKLVDQFNDPLGREFVFLLSSKAGGCGINLVGANRLVLFDPDWNPANDAQALARVWRDGQKKTCFIYRFIATGSIEEKIFQRQAHKQSLSNCVVDEDTEASRHFSFDELRKLFILNETTACDTHDTFKCKRCIKGRQVTKPGKMSAGATANDTSNWNHFATEDLHKAHDVVLKEAASKTGVVTFVFENECKAAELGAAALAKCRVELTMETSFLHPQKRTSRIFSLPKVFSRALLERLEITKDTDNPIESDNREFLDDMMRRISNAKKEPTTPSRIESLDKVFNLIISRFTSHKLLLAEVKREYDLILGSLTNHANEKEYLRSKIQKLICEVGTPEMLNMELGRVMALSFRLDAVQSVNDGLKREHDDQDMVFIKTLGELFEEELEGTSNETHKMSLKFKGKKTYISDWFTANSAKSDLLQCLAKKFENGDYDELDEVKKLTAPEANVAAPNTAERQELREEIQSLKEQINQADEKLEAYQQELAFFNRKIAELHMLSLIHQKPNPSDVVNDRDGNPLPIYSLTFNPDGSQLIVGAGSDVLVYDAAEGELLHTLKAHKDAVYTVDYSADGTRFASGGADKQVIIWSAKMEGILKYSHSDSIQALAHNPVTGQVISCTASDFGLWSPEQKSVTKLKFLLVLPVGYYNNNEYTKLRHIHQVPSRILTASWTNDGQHFALGLFNGHVSVRNRSGEEKVRIERGTAPIWSLQWCPSTERDSDLLAVTDWNQKLAFFHLNGRQVGKERSLGYDPSAVSFFSGGDYAVVGGSDQKVTLWTSEGIKLGLVCERESWVWSCKVKPKQNCVAVGCNDGTVTLYQIVFNTVHGLYNDRYAFRENMTDVVIQHLSTDQRARIKCRDYVKKIAVYKDRLAVQLPDRVIIYELHRDDPTDMHYRIKEKLQKKLECNLLVVTSQHIILCMEKKLQMYQFNGDKEREWNLDSLIRYIKTIGGPRGQEGLLVGMKNGQIFQIFLNNPFPIPLIKQQTSVRCLDLNLSRSKLAVVDDHNTCLVYCLKTKELLFQEPNANSVAWNSELDDMLCYSGGGVLNVKTGNFQSHQQKMQGFVVGFKGSRIFCLHIYNMTTVDVPQSTTLEKYLDKKEFEPAYKVACLGVTESDWRRLAMDSLEGLSFEVATKAFVRLRDTKFLDLIKLIERMKQDGKYEMDNVVGEINTYLGKFHEAARLFKRAGNHARAIQMYTDLNMWEFATQIASETNMDPVDILKRKAQMQQDRNDLLAAANTYIEVGDFLQAINIVGPSGGVDRLIDITRKLKKTDFKALSRCLYFFRKYNHHPYAAECLVKMGDISHLLQLHIDLMQWDEAFKIADTYPEFSQQLYLPYAAWLAMNDRYMEAQVNYRKAGRVDEAIRVLEQLARNSVTEYRFNDASYYFWLLSMENLHSVPDESRFEQLTEDQADSLAAFERHRLTSEIYFAFHSVRKYVDEPFTSQLPESLLSMAGFLLNHTMKQTAPAGVSKSYVLFALTKLARSVGAFKLARFGYERLQNFKIPSEWENSSDIASLTVRAKPANDREDLLPHCYTCMTPNPMLNLKGDLCIECSHPFVRSMYSFQILPLVEFELAEGLSDAEAATLIAKEPAGRAADSLTLEEKGDKKNKKNRAQSSESEFNRQMEGLDRSGESPYRLDRNDLAALRRRDVFVEDWGKRSLKKRYFKVSHSDAVVIMCQKCCKFFMDDEWNYQYLQEGACHYCRSKVEEVADH</sequence>
<feature type="domain" description="Helicase ATP-binding" evidence="16">
    <location>
        <begin position="219"/>
        <end position="397"/>
    </location>
</feature>
<dbReference type="InterPro" id="IPR057411">
    <property type="entry name" value="TPR_IFT122"/>
</dbReference>
<evidence type="ECO:0000313" key="19">
    <source>
        <dbReference type="Proteomes" id="UP000320333"/>
    </source>
</evidence>
<dbReference type="InterPro" id="IPR056152">
    <property type="entry name" value="Beta-prop_IFT122_2nd"/>
</dbReference>
<keyword evidence="10 14" id="KW-0175">Coiled coil</keyword>
<dbReference type="Pfam" id="PF25144">
    <property type="entry name" value="Zn_ribbon_IFT122"/>
    <property type="match status" value="1"/>
</dbReference>
<evidence type="ECO:0000256" key="2">
    <source>
        <dbReference type="ARBA" id="ARBA00019442"/>
    </source>
</evidence>
<dbReference type="Pfam" id="PF23381">
    <property type="entry name" value="Beta-prop_IFT122_1st"/>
    <property type="match status" value="2"/>
</dbReference>
<dbReference type="PROSITE" id="PS50294">
    <property type="entry name" value="WD_REPEATS_REGION"/>
    <property type="match status" value="1"/>
</dbReference>
<feature type="domain" description="Helicase C-terminal" evidence="17">
    <location>
        <begin position="542"/>
        <end position="690"/>
    </location>
</feature>
<evidence type="ECO:0000256" key="13">
    <source>
        <dbReference type="PROSITE-ProRule" id="PRU00221"/>
    </source>
</evidence>
<evidence type="ECO:0000256" key="9">
    <source>
        <dbReference type="ARBA" id="ARBA00022840"/>
    </source>
</evidence>
<dbReference type="SMART" id="SM00320">
    <property type="entry name" value="WD40"/>
    <property type="match status" value="8"/>
</dbReference>
<dbReference type="GO" id="GO:1905515">
    <property type="term" value="P:non-motile cilium assembly"/>
    <property type="evidence" value="ECO:0007669"/>
    <property type="project" value="TreeGrafter"/>
</dbReference>
<feature type="compositionally biased region" description="Basic and acidic residues" evidence="15">
    <location>
        <begin position="9"/>
        <end position="27"/>
    </location>
</feature>
<dbReference type="Pfam" id="PF25295">
    <property type="entry name" value="TPR_IFT122"/>
    <property type="match status" value="1"/>
</dbReference>
<dbReference type="Gene3D" id="1.25.40.470">
    <property type="match status" value="1"/>
</dbReference>
<name>A0A507ETT4_9FUNG</name>
<evidence type="ECO:0000256" key="6">
    <source>
        <dbReference type="ARBA" id="ARBA00022741"/>
    </source>
</evidence>
<dbReference type="Proteomes" id="UP000320333">
    <property type="component" value="Unassembled WGS sequence"/>
</dbReference>
<keyword evidence="6" id="KW-0547">Nucleotide-binding</keyword>
<dbReference type="FunFam" id="3.40.50.10810:FF:000010">
    <property type="entry name" value="DNA repair and recombination protein RAD54-like"/>
    <property type="match status" value="1"/>
</dbReference>
<comment type="subcellular location">
    <subcellularLocation>
        <location evidence="1">Cell projection</location>
        <location evidence="1">Cilium</location>
    </subcellularLocation>
</comment>
<gene>
    <name evidence="18" type="ORF">CcCBS67573_g07713</name>
</gene>
<dbReference type="SUPFAM" id="SSF52540">
    <property type="entry name" value="P-loop containing nucleoside triphosphate hydrolases"/>
    <property type="match status" value="2"/>
</dbReference>
<dbReference type="OrthoDB" id="413460at2759"/>
<dbReference type="InterPro" id="IPR000330">
    <property type="entry name" value="SNF2_N"/>
</dbReference>
<dbReference type="CDD" id="cd18793">
    <property type="entry name" value="SF2_C_SNF"/>
    <property type="match status" value="1"/>
</dbReference>
<accession>A0A507ETT4</accession>
<keyword evidence="12" id="KW-0966">Cell projection</keyword>
<dbReference type="PROSITE" id="PS50082">
    <property type="entry name" value="WD_REPEATS_2"/>
    <property type="match status" value="1"/>
</dbReference>
<dbReference type="Pfam" id="PF15739">
    <property type="entry name" value="TSNAXIP1_N"/>
    <property type="match status" value="1"/>
</dbReference>
<dbReference type="SUPFAM" id="SSF50978">
    <property type="entry name" value="WD40 repeat-like"/>
    <property type="match status" value="2"/>
</dbReference>
<feature type="repeat" description="WD" evidence="13">
    <location>
        <begin position="1144"/>
        <end position="1176"/>
    </location>
</feature>
<evidence type="ECO:0000259" key="16">
    <source>
        <dbReference type="PROSITE" id="PS51192"/>
    </source>
</evidence>
<keyword evidence="11" id="KW-0969">Cilium</keyword>
<evidence type="ECO:0000256" key="12">
    <source>
        <dbReference type="ARBA" id="ARBA00023273"/>
    </source>
</evidence>
<dbReference type="InterPro" id="IPR027417">
    <property type="entry name" value="P-loop_NTPase"/>
</dbReference>
<dbReference type="Gene3D" id="1.20.120.850">
    <property type="entry name" value="SWI2/SNF2 ATPases, N-terminal domain"/>
    <property type="match status" value="1"/>
</dbReference>
<organism evidence="18 19">
    <name type="scientific">Chytriomyces confervae</name>
    <dbReference type="NCBI Taxonomy" id="246404"/>
    <lineage>
        <taxon>Eukaryota</taxon>
        <taxon>Fungi</taxon>
        <taxon>Fungi incertae sedis</taxon>
        <taxon>Chytridiomycota</taxon>
        <taxon>Chytridiomycota incertae sedis</taxon>
        <taxon>Chytridiomycetes</taxon>
        <taxon>Chytridiales</taxon>
        <taxon>Chytriomycetaceae</taxon>
        <taxon>Chytriomyces</taxon>
    </lineage>
</organism>
<evidence type="ECO:0000256" key="10">
    <source>
        <dbReference type="ARBA" id="ARBA00023054"/>
    </source>
</evidence>
<dbReference type="PANTHER" id="PTHR12764:SF4">
    <property type="entry name" value="INTRAFLAGELLAR TRANSPORT PROTEIN 122 HOMOLOG"/>
    <property type="match status" value="1"/>
</dbReference>
<dbReference type="InterPro" id="IPR049730">
    <property type="entry name" value="SNF2/RAD54-like_C"/>
</dbReference>
<feature type="coiled-coil region" evidence="14">
    <location>
        <begin position="1039"/>
        <end position="1087"/>
    </location>
</feature>
<feature type="compositionally biased region" description="Basic and acidic residues" evidence="15">
    <location>
        <begin position="2207"/>
        <end position="2221"/>
    </location>
</feature>
<dbReference type="PROSITE" id="PS51192">
    <property type="entry name" value="HELICASE_ATP_BIND_1"/>
    <property type="match status" value="1"/>
</dbReference>
<dbReference type="GO" id="GO:0035721">
    <property type="term" value="P:intraciliary retrograde transport"/>
    <property type="evidence" value="ECO:0007669"/>
    <property type="project" value="TreeGrafter"/>
</dbReference>
<evidence type="ECO:0000256" key="14">
    <source>
        <dbReference type="SAM" id="Coils"/>
    </source>
</evidence>
<keyword evidence="3" id="KW-0597">Phosphoprotein</keyword>
<dbReference type="InterPro" id="IPR015943">
    <property type="entry name" value="WD40/YVTN_repeat-like_dom_sf"/>
</dbReference>
<feature type="region of interest" description="Disordered" evidence="15">
    <location>
        <begin position="2184"/>
        <end position="2221"/>
    </location>
</feature>
<dbReference type="Gene3D" id="3.40.50.300">
    <property type="entry name" value="P-loop containing nucleotide triphosphate hydrolases"/>
    <property type="match status" value="1"/>
</dbReference>